<reference evidence="1 2" key="1">
    <citation type="submission" date="2016-10" db="EMBL/GenBank/DDBJ databases">
        <title>Draft genome sequence of strain LCT isolated from the Shenzhou X spacecraft of China.</title>
        <authorList>
            <person name="Huang B."/>
        </authorList>
    </citation>
    <scope>NUCLEOTIDE SEQUENCE [LARGE SCALE GENOMIC DNA]</scope>
    <source>
        <strain evidence="1 2">LCT-H5</strain>
    </source>
</reference>
<dbReference type="RefSeq" id="WP_075514527.1">
    <property type="nucleotide sequence ID" value="NZ_MODZ01000004.1"/>
</dbReference>
<evidence type="ECO:0008006" key="3">
    <source>
        <dbReference type="Google" id="ProtNLM"/>
    </source>
</evidence>
<dbReference type="InterPro" id="IPR017523">
    <property type="entry name" value="Rv3268"/>
</dbReference>
<proteinExistence type="predicted"/>
<organism evidence="1 2">
    <name type="scientific">Rothia kristinae</name>
    <dbReference type="NCBI Taxonomy" id="37923"/>
    <lineage>
        <taxon>Bacteria</taxon>
        <taxon>Bacillati</taxon>
        <taxon>Actinomycetota</taxon>
        <taxon>Actinomycetes</taxon>
        <taxon>Micrococcales</taxon>
        <taxon>Micrococcaceae</taxon>
        <taxon>Rothia</taxon>
    </lineage>
</organism>
<gene>
    <name evidence="1" type="ORF">BK826_04195</name>
</gene>
<dbReference type="Proteomes" id="UP000179540">
    <property type="component" value="Unassembled WGS sequence"/>
</dbReference>
<dbReference type="SUPFAM" id="SSF56801">
    <property type="entry name" value="Acetyl-CoA synthetase-like"/>
    <property type="match status" value="1"/>
</dbReference>
<name>A0A1S2N0P3_9MICC</name>
<dbReference type="EMBL" id="MODZ01000004">
    <property type="protein sequence ID" value="OIJ36252.1"/>
    <property type="molecule type" value="Genomic_DNA"/>
</dbReference>
<dbReference type="AlphaFoldDB" id="A0A1S2N0P3"/>
<dbReference type="OrthoDB" id="3396763at2"/>
<protein>
    <recommendedName>
        <fullName evidence="3">TIGR03089 family protein</fullName>
    </recommendedName>
</protein>
<sequence length="251" mass="26271">MSHRTFADVEALFTTLGASPTPAVVWYGPGGERTELSGRVLENWVAKTANLLVEELDTAPGSTIALRAPAHWRSLAMGLAAVRTGLVQLPRTDGAREAEAVPAQVWVGFEAEGAQARTAQTRLLLARGALAASYDGASPLDADAVDYAAAVRSFADSYDPFDPLDPELPLEPGEAGLSLGAWLDRAQEAGQGGVVLGAVADREADPGLLADWAGLLADGGTLVLLDPRLERQQRERALAQEGADAADHSGR</sequence>
<comment type="caution">
    <text evidence="1">The sequence shown here is derived from an EMBL/GenBank/DDBJ whole genome shotgun (WGS) entry which is preliminary data.</text>
</comment>
<accession>A0A1S2N0P3</accession>
<evidence type="ECO:0000313" key="1">
    <source>
        <dbReference type="EMBL" id="OIJ36252.1"/>
    </source>
</evidence>
<dbReference type="NCBIfam" id="TIGR03089">
    <property type="entry name" value="TIGR03089 family protein"/>
    <property type="match status" value="1"/>
</dbReference>
<evidence type="ECO:0000313" key="2">
    <source>
        <dbReference type="Proteomes" id="UP000179540"/>
    </source>
</evidence>